<evidence type="ECO:0000313" key="3">
    <source>
        <dbReference type="EMBL" id="MBW7466951.1"/>
    </source>
</evidence>
<evidence type="ECO:0000256" key="2">
    <source>
        <dbReference type="SAM" id="SignalP"/>
    </source>
</evidence>
<dbReference type="Proteomes" id="UP000813018">
    <property type="component" value="Unassembled WGS sequence"/>
</dbReference>
<gene>
    <name evidence="3" type="ORF">K0O23_07715</name>
</gene>
<proteinExistence type="predicted"/>
<feature type="signal peptide" evidence="2">
    <location>
        <begin position="1"/>
        <end position="33"/>
    </location>
</feature>
<reference evidence="3 4" key="1">
    <citation type="journal article" date="2016" name="Int. J. Syst. Evol. Microbiol.">
        <title>Pontibacter aydingkolensis sp. nov., isolated from soil of a salt lake.</title>
        <authorList>
            <person name="Osman G."/>
            <person name="Zhang T."/>
            <person name="Lou K."/>
            <person name="Gao Y."/>
            <person name="Chang W."/>
            <person name="Lin Q."/>
            <person name="Yang H.M."/>
            <person name="Huo X.D."/>
            <person name="Wang N."/>
        </authorList>
    </citation>
    <scope>NUCLEOTIDE SEQUENCE [LARGE SCALE GENOMIC DNA]</scope>
    <source>
        <strain evidence="3 4">KACC 19255</strain>
    </source>
</reference>
<feature type="compositionally biased region" description="Basic and acidic residues" evidence="1">
    <location>
        <begin position="78"/>
        <end position="92"/>
    </location>
</feature>
<organism evidence="3 4">
    <name type="scientific">Pontibacter aydingkolensis</name>
    <dbReference type="NCBI Taxonomy" id="1911536"/>
    <lineage>
        <taxon>Bacteria</taxon>
        <taxon>Pseudomonadati</taxon>
        <taxon>Bacteroidota</taxon>
        <taxon>Cytophagia</taxon>
        <taxon>Cytophagales</taxon>
        <taxon>Hymenobacteraceae</taxon>
        <taxon>Pontibacter</taxon>
    </lineage>
</organism>
<sequence>MKMCDVISVFRVDPKWLCSLLVILLLAATPAFAQISHKSSDNHKQQRKKFLRQADTVEAQYKDTHLNVNTYKFKIGESGRKRAKKDERKRYQFNDAGEPVKKKRLFSRKKKQRSN</sequence>
<accession>A0ABS7CTE3</accession>
<name>A0ABS7CTE3_9BACT</name>
<protein>
    <submittedName>
        <fullName evidence="3">Uncharacterized protein</fullName>
    </submittedName>
</protein>
<dbReference type="EMBL" id="JAHYXK010000005">
    <property type="protein sequence ID" value="MBW7466951.1"/>
    <property type="molecule type" value="Genomic_DNA"/>
</dbReference>
<feature type="compositionally biased region" description="Basic residues" evidence="1">
    <location>
        <begin position="101"/>
        <end position="115"/>
    </location>
</feature>
<evidence type="ECO:0000313" key="4">
    <source>
        <dbReference type="Proteomes" id="UP000813018"/>
    </source>
</evidence>
<feature type="region of interest" description="Disordered" evidence="1">
    <location>
        <begin position="78"/>
        <end position="115"/>
    </location>
</feature>
<feature type="chain" id="PRO_5046783606" evidence="2">
    <location>
        <begin position="34"/>
        <end position="115"/>
    </location>
</feature>
<keyword evidence="2" id="KW-0732">Signal</keyword>
<evidence type="ECO:0000256" key="1">
    <source>
        <dbReference type="SAM" id="MobiDB-lite"/>
    </source>
</evidence>
<keyword evidence="4" id="KW-1185">Reference proteome</keyword>
<comment type="caution">
    <text evidence="3">The sequence shown here is derived from an EMBL/GenBank/DDBJ whole genome shotgun (WGS) entry which is preliminary data.</text>
</comment>